<organism evidence="3 4">
    <name type="scientific">Poecilia mexicana</name>
    <dbReference type="NCBI Taxonomy" id="48701"/>
    <lineage>
        <taxon>Eukaryota</taxon>
        <taxon>Metazoa</taxon>
        <taxon>Chordata</taxon>
        <taxon>Craniata</taxon>
        <taxon>Vertebrata</taxon>
        <taxon>Euteleostomi</taxon>
        <taxon>Actinopterygii</taxon>
        <taxon>Neopterygii</taxon>
        <taxon>Teleostei</taxon>
        <taxon>Neoteleostei</taxon>
        <taxon>Acanthomorphata</taxon>
        <taxon>Ovalentaria</taxon>
        <taxon>Atherinomorphae</taxon>
        <taxon>Cyprinodontiformes</taxon>
        <taxon>Poeciliidae</taxon>
        <taxon>Poeciliinae</taxon>
        <taxon>Poecilia</taxon>
    </lineage>
</organism>
<keyword evidence="4" id="KW-1185">Reference proteome</keyword>
<dbReference type="PANTHER" id="PTHR19303:SF73">
    <property type="entry name" value="PROTEIN PDC2"/>
    <property type="match status" value="1"/>
</dbReference>
<reference evidence="3" key="2">
    <citation type="submission" date="2025-09" db="UniProtKB">
        <authorList>
            <consortium name="Ensembl"/>
        </authorList>
    </citation>
    <scope>IDENTIFICATION</scope>
</reference>
<evidence type="ECO:0000256" key="1">
    <source>
        <dbReference type="SAM" id="MobiDB-lite"/>
    </source>
</evidence>
<protein>
    <recommendedName>
        <fullName evidence="2">DDE-1 domain-containing protein</fullName>
    </recommendedName>
</protein>
<feature type="domain" description="DDE-1" evidence="2">
    <location>
        <begin position="161"/>
        <end position="272"/>
    </location>
</feature>
<accession>A0A3B3WHD8</accession>
<reference evidence="3" key="1">
    <citation type="submission" date="2025-08" db="UniProtKB">
        <authorList>
            <consortium name="Ensembl"/>
        </authorList>
    </citation>
    <scope>IDENTIFICATION</scope>
</reference>
<evidence type="ECO:0000259" key="2">
    <source>
        <dbReference type="Pfam" id="PF03184"/>
    </source>
</evidence>
<dbReference type="InterPro" id="IPR050863">
    <property type="entry name" value="CenT-Element_Derived"/>
</dbReference>
<feature type="region of interest" description="Disordered" evidence="1">
    <location>
        <begin position="352"/>
        <end position="378"/>
    </location>
</feature>
<dbReference type="AlphaFoldDB" id="A0A3B3WHD8"/>
<evidence type="ECO:0000313" key="3">
    <source>
        <dbReference type="Ensembl" id="ENSPMEP00000002203.1"/>
    </source>
</evidence>
<dbReference type="InterPro" id="IPR004875">
    <property type="entry name" value="DDE_SF_endonuclease_dom"/>
</dbReference>
<dbReference type="Pfam" id="PF03184">
    <property type="entry name" value="DDE_1"/>
    <property type="match status" value="1"/>
</dbReference>
<feature type="compositionally biased region" description="Basic residues" evidence="1">
    <location>
        <begin position="359"/>
        <end position="373"/>
    </location>
</feature>
<name>A0A3B3WHD8_9TELE</name>
<dbReference type="GO" id="GO:0005634">
    <property type="term" value="C:nucleus"/>
    <property type="evidence" value="ECO:0007669"/>
    <property type="project" value="TreeGrafter"/>
</dbReference>
<dbReference type="GO" id="GO:0003677">
    <property type="term" value="F:DNA binding"/>
    <property type="evidence" value="ECO:0007669"/>
    <property type="project" value="TreeGrafter"/>
</dbReference>
<dbReference type="Ensembl" id="ENSPMET00000012909.1">
    <property type="protein sequence ID" value="ENSPMEP00000002203.1"/>
    <property type="gene ID" value="ENSPMEG00000003242.1"/>
</dbReference>
<sequence>MLTLAQKVELLDIFNQNANRVITVRNKTIVRMESPGPSSASPTGTTSFNAISMHGEAASADTDVAEEFVNKFKAIIEEGGYKSEQVFNMNETGLFWKRMPSRTFIMKDEAKAPVFKAQKDHVTVIMCLNAAGFMIKPGLIYNSKNPRALKYKNKNVLPVYWMHNPKKGLDFKVLLLMDNTGGHDADLSYDGVRIEYLPSKTTSLIQPMDQGIICAFKALYTRNALQHLIEAVDSDQDFSLKAYWREYTIASCLLNIERAIQEMKSENLNACWKKLWPEVVRDKGCSPDDLHHSAVDRAVQLLLFCLFVQISHNIVCIKRRMFSMKQNHRGTNSSLMALQKLRTRIRKEAILKTQEKRERKNRNKRRNMRKPNSRKAELTLKNNKSTRKITQAKNYILVKFVIKPFFETNT</sequence>
<dbReference type="Proteomes" id="UP000261480">
    <property type="component" value="Unplaced"/>
</dbReference>
<dbReference type="PANTHER" id="PTHR19303">
    <property type="entry name" value="TRANSPOSON"/>
    <property type="match status" value="1"/>
</dbReference>
<proteinExistence type="predicted"/>
<dbReference type="STRING" id="48701.ENSPMEP00000002203"/>
<evidence type="ECO:0000313" key="4">
    <source>
        <dbReference type="Proteomes" id="UP000261480"/>
    </source>
</evidence>